<sequence>MSVKAESISNRTRTPARKLLLSPIDLTPPSSTKKRALGDLSINIPPRPHSVHDFTTPEHPNQNKKHRKIDGQRSAPLSAEPFQSTTKRVSADEDAVWGPEVEAAFMDALRRMPKLGRRKVEIHGKPCGRNELIAEYIFRRTGKTRTRKQVSSHIQVLKHLRRDDALFVALVADIPGAGEDPTAEYDVEKLLSLSPTTTIPTPFSAKPLLSARLDQTSPLCQVTRARTPVFAQDNVKVVRVEDFCIWATCKKPEDKHAETFAVYTKLQQPVRIGVSPLEELFNWPSRFPTLSQMLEEPSGAQSPIFRMRAGLLLPRSLDLAGEAQVVLRTHLALAAQLSDAREEWTCTTRVYSMGNRVLELKQRVTMDMEEARDDVSGLMRRQVHARASVPFATDFWAAFLSGLSCTGIREDDEDERARKFERDAEIAIAGVTMTQQIGTIETALEPSRPICLLLWEFDLSTGSRPGETTVTRIAVPKKATQPIRPALMVRSASMSNTIPRVKPVRPRMLPAGAHLQRSFSLASVPSQPAKPRETEFIAYHGPPDAVRPRYLPTTSQPRIQAQAYHQPHRAPPPARLQKAQQLPSAPPHQVVSQLEYYAGHYDEMPLSSPANLTYNPMSQYASTQPPMHLVAGAPGAVVNGGAPPMSRSFSAPTWHPSPVGSNVETWDGNFIDWTLPESAGYLQTDFQIASDDCFGTVSTAMTTPQLCPPEIPSSVAPDVFLVKPRPAPPSRTASATPASLSLSAPVADYDDGMPRLGFFPLQH</sequence>
<dbReference type="GO" id="GO:0000981">
    <property type="term" value="F:DNA-binding transcription factor activity, RNA polymerase II-specific"/>
    <property type="evidence" value="ECO:0007669"/>
    <property type="project" value="TreeGrafter"/>
</dbReference>
<dbReference type="InterPro" id="IPR050937">
    <property type="entry name" value="TEC1_TEAD_TF"/>
</dbReference>
<evidence type="ECO:0000256" key="7">
    <source>
        <dbReference type="SAM" id="MobiDB-lite"/>
    </source>
</evidence>
<dbReference type="STRING" id="56484.A0A1Y2F011"/>
<dbReference type="PANTHER" id="PTHR11834">
    <property type="entry name" value="TRANSCRIPTIONAL ENHANCER FACTOR TEF RELATED"/>
    <property type="match status" value="1"/>
</dbReference>
<dbReference type="Proteomes" id="UP000193685">
    <property type="component" value="Unassembled WGS sequence"/>
</dbReference>
<dbReference type="GO" id="GO:0000978">
    <property type="term" value="F:RNA polymerase II cis-regulatory region sequence-specific DNA binding"/>
    <property type="evidence" value="ECO:0007669"/>
    <property type="project" value="TreeGrafter"/>
</dbReference>
<dbReference type="Pfam" id="PF01285">
    <property type="entry name" value="TEA"/>
    <property type="match status" value="1"/>
</dbReference>
<feature type="region of interest" description="Disordered" evidence="7">
    <location>
        <begin position="560"/>
        <end position="588"/>
    </location>
</feature>
<comment type="caution">
    <text evidence="9">The sequence shown here is derived from an EMBL/GenBank/DDBJ whole genome shotgun (WGS) entry which is preliminary data.</text>
</comment>
<gene>
    <name evidence="9" type="ORF">BCR37DRAFT_160035</name>
</gene>
<dbReference type="AlphaFoldDB" id="A0A1Y2F011"/>
<dbReference type="Gene3D" id="6.10.20.40">
    <property type="entry name" value="TEA/ATTS domain"/>
    <property type="match status" value="1"/>
</dbReference>
<comment type="similarity">
    <text evidence="2">Belongs to the TEC1 family.</text>
</comment>
<evidence type="ECO:0000313" key="9">
    <source>
        <dbReference type="EMBL" id="ORY77047.1"/>
    </source>
</evidence>
<keyword evidence="3" id="KW-0805">Transcription regulation</keyword>
<dbReference type="EMBL" id="MCFI01000021">
    <property type="protein sequence ID" value="ORY77047.1"/>
    <property type="molecule type" value="Genomic_DNA"/>
</dbReference>
<dbReference type="InterPro" id="IPR000818">
    <property type="entry name" value="TEA/ATTS_dom"/>
</dbReference>
<evidence type="ECO:0000256" key="3">
    <source>
        <dbReference type="ARBA" id="ARBA00023015"/>
    </source>
</evidence>
<dbReference type="PROSITE" id="PS51088">
    <property type="entry name" value="TEA_2"/>
    <property type="match status" value="1"/>
</dbReference>
<evidence type="ECO:0000259" key="8">
    <source>
        <dbReference type="PROSITE" id="PS51088"/>
    </source>
</evidence>
<feature type="domain" description="TEA" evidence="8">
    <location>
        <begin position="90"/>
        <end position="164"/>
    </location>
</feature>
<dbReference type="GO" id="GO:0005667">
    <property type="term" value="C:transcription regulator complex"/>
    <property type="evidence" value="ECO:0007669"/>
    <property type="project" value="TreeGrafter"/>
</dbReference>
<accession>A0A1Y2F011</accession>
<keyword evidence="4" id="KW-0804">Transcription</keyword>
<evidence type="ECO:0000256" key="5">
    <source>
        <dbReference type="ARBA" id="ARBA00023242"/>
    </source>
</evidence>
<dbReference type="SMART" id="SM00426">
    <property type="entry name" value="TEA"/>
    <property type="match status" value="1"/>
</dbReference>
<feature type="DNA-binding region" description="TEA" evidence="6">
    <location>
        <begin position="90"/>
        <end position="164"/>
    </location>
</feature>
<dbReference type="RefSeq" id="XP_040722887.1">
    <property type="nucleotide sequence ID" value="XM_040866160.1"/>
</dbReference>
<protein>
    <submittedName>
        <fullName evidence="9">TEA/ATTS domain family-domain-containing protein</fullName>
    </submittedName>
</protein>
<feature type="region of interest" description="Disordered" evidence="7">
    <location>
        <begin position="1"/>
        <end position="93"/>
    </location>
</feature>
<evidence type="ECO:0000313" key="10">
    <source>
        <dbReference type="Proteomes" id="UP000193685"/>
    </source>
</evidence>
<dbReference type="PROSITE" id="PS00554">
    <property type="entry name" value="TEA_1"/>
    <property type="match status" value="1"/>
</dbReference>
<evidence type="ECO:0000256" key="4">
    <source>
        <dbReference type="ARBA" id="ARBA00023163"/>
    </source>
</evidence>
<evidence type="ECO:0000256" key="1">
    <source>
        <dbReference type="ARBA" id="ARBA00004123"/>
    </source>
</evidence>
<proteinExistence type="inferred from homology"/>
<evidence type="ECO:0000256" key="2">
    <source>
        <dbReference type="ARBA" id="ARBA00008421"/>
    </source>
</evidence>
<dbReference type="GeneID" id="63782759"/>
<comment type="subcellular location">
    <subcellularLocation>
        <location evidence="1">Nucleus</location>
    </subcellularLocation>
</comment>
<dbReference type="InterPro" id="IPR038096">
    <property type="entry name" value="TEA/ATTS_sf"/>
</dbReference>
<dbReference type="PRINTS" id="PR00065">
    <property type="entry name" value="TEADOMAIN"/>
</dbReference>
<keyword evidence="5" id="KW-0539">Nucleus</keyword>
<keyword evidence="10" id="KW-1185">Reference proteome</keyword>
<name>A0A1Y2F011_PROLT</name>
<dbReference type="PANTHER" id="PTHR11834:SF0">
    <property type="entry name" value="PROTEIN SCALLOPED"/>
    <property type="match status" value="1"/>
</dbReference>
<dbReference type="GO" id="GO:0005634">
    <property type="term" value="C:nucleus"/>
    <property type="evidence" value="ECO:0007669"/>
    <property type="project" value="UniProtKB-SubCell"/>
</dbReference>
<evidence type="ECO:0000256" key="6">
    <source>
        <dbReference type="PROSITE-ProRule" id="PRU00505"/>
    </source>
</evidence>
<dbReference type="OrthoDB" id="10006572at2759"/>
<reference evidence="9 10" key="1">
    <citation type="submission" date="2016-07" db="EMBL/GenBank/DDBJ databases">
        <title>Pervasive Adenine N6-methylation of Active Genes in Fungi.</title>
        <authorList>
            <consortium name="DOE Joint Genome Institute"/>
            <person name="Mondo S.J."/>
            <person name="Dannebaum R.O."/>
            <person name="Kuo R.C."/>
            <person name="Labutti K."/>
            <person name="Haridas S."/>
            <person name="Kuo A."/>
            <person name="Salamov A."/>
            <person name="Ahrendt S.R."/>
            <person name="Lipzen A."/>
            <person name="Sullivan W."/>
            <person name="Andreopoulos W.B."/>
            <person name="Clum A."/>
            <person name="Lindquist E."/>
            <person name="Daum C."/>
            <person name="Ramamoorthy G.K."/>
            <person name="Gryganskyi A."/>
            <person name="Culley D."/>
            <person name="Magnuson J.K."/>
            <person name="James T.Y."/>
            <person name="O'Malley M.A."/>
            <person name="Stajich J.E."/>
            <person name="Spatafora J.W."/>
            <person name="Visel A."/>
            <person name="Grigoriev I.V."/>
        </authorList>
    </citation>
    <scope>NUCLEOTIDE SEQUENCE [LARGE SCALE GENOMIC DNA]</scope>
    <source>
        <strain evidence="9 10">12-1054</strain>
    </source>
</reference>
<organism evidence="9 10">
    <name type="scientific">Protomyces lactucae-debilis</name>
    <dbReference type="NCBI Taxonomy" id="2754530"/>
    <lineage>
        <taxon>Eukaryota</taxon>
        <taxon>Fungi</taxon>
        <taxon>Dikarya</taxon>
        <taxon>Ascomycota</taxon>
        <taxon>Taphrinomycotina</taxon>
        <taxon>Taphrinomycetes</taxon>
        <taxon>Taphrinales</taxon>
        <taxon>Protomycetaceae</taxon>
        <taxon>Protomyces</taxon>
    </lineage>
</organism>